<dbReference type="InterPro" id="IPR010259">
    <property type="entry name" value="S8pro/Inhibitor_I9"/>
</dbReference>
<dbReference type="PANTHER" id="PTHR43806:SF11">
    <property type="entry name" value="CEREVISIN-RELATED"/>
    <property type="match status" value="1"/>
</dbReference>
<reference evidence="9 10" key="1">
    <citation type="submission" date="2023-12" db="EMBL/GenBank/DDBJ databases">
        <title>Whole-genome sequencing of halo(alkali)philic microorganisms from hypersaline lakes.</title>
        <authorList>
            <person name="Sorokin D.Y."/>
            <person name="Merkel A.Y."/>
            <person name="Messina E."/>
            <person name="Yakimov M."/>
        </authorList>
    </citation>
    <scope>NUCLEOTIDE SEQUENCE [LARGE SCALE GENOMIC DNA]</scope>
    <source>
        <strain evidence="9 10">AB-CW1</strain>
    </source>
</reference>
<dbReference type="SUPFAM" id="SSF52743">
    <property type="entry name" value="Subtilisin-like"/>
    <property type="match status" value="1"/>
</dbReference>
<dbReference type="InterPro" id="IPR000209">
    <property type="entry name" value="Peptidase_S8/S53_dom"/>
</dbReference>
<evidence type="ECO:0000259" key="7">
    <source>
        <dbReference type="Pfam" id="PF00082"/>
    </source>
</evidence>
<evidence type="ECO:0000256" key="5">
    <source>
        <dbReference type="PROSITE-ProRule" id="PRU01240"/>
    </source>
</evidence>
<dbReference type="EMBL" id="JAYGII010000005">
    <property type="protein sequence ID" value="MEA5445029.1"/>
    <property type="molecule type" value="Genomic_DNA"/>
</dbReference>
<feature type="domain" description="Inhibitor I9" evidence="8">
    <location>
        <begin position="14"/>
        <end position="86"/>
    </location>
</feature>
<feature type="active site" description="Charge relay system" evidence="5">
    <location>
        <position position="202"/>
    </location>
</feature>
<evidence type="ECO:0000259" key="8">
    <source>
        <dbReference type="Pfam" id="PF05922"/>
    </source>
</evidence>
<dbReference type="Pfam" id="PF00082">
    <property type="entry name" value="Peptidase_S8"/>
    <property type="match status" value="1"/>
</dbReference>
<dbReference type="GO" id="GO:0006508">
    <property type="term" value="P:proteolysis"/>
    <property type="evidence" value="ECO:0007669"/>
    <property type="project" value="UniProtKB-KW"/>
</dbReference>
<evidence type="ECO:0000256" key="2">
    <source>
        <dbReference type="ARBA" id="ARBA00022670"/>
    </source>
</evidence>
<comment type="caution">
    <text evidence="9">The sequence shown here is derived from an EMBL/GenBank/DDBJ whole genome shotgun (WGS) entry which is preliminary data.</text>
</comment>
<dbReference type="InterPro" id="IPR050131">
    <property type="entry name" value="Peptidase_S8_subtilisin-like"/>
</dbReference>
<evidence type="ECO:0000256" key="6">
    <source>
        <dbReference type="SAM" id="MobiDB-lite"/>
    </source>
</evidence>
<dbReference type="InterPro" id="IPR034193">
    <property type="entry name" value="PCSK9_ProteinaseK-like"/>
</dbReference>
<dbReference type="PROSITE" id="PS00137">
    <property type="entry name" value="SUBTILASE_HIS"/>
    <property type="match status" value="1"/>
</dbReference>
<proteinExistence type="inferred from homology"/>
<dbReference type="InterPro" id="IPR023828">
    <property type="entry name" value="Peptidase_S8_Ser-AS"/>
</dbReference>
<dbReference type="PROSITE" id="PS51892">
    <property type="entry name" value="SUBTILASE"/>
    <property type="match status" value="1"/>
</dbReference>
<dbReference type="PANTHER" id="PTHR43806">
    <property type="entry name" value="PEPTIDASE S8"/>
    <property type="match status" value="1"/>
</dbReference>
<dbReference type="RefSeq" id="WP_346050653.1">
    <property type="nucleotide sequence ID" value="NZ_JAYGII010000005.1"/>
</dbReference>
<dbReference type="Pfam" id="PF05922">
    <property type="entry name" value="Inhibitor_I9"/>
    <property type="match status" value="1"/>
</dbReference>
<dbReference type="GO" id="GO:0004252">
    <property type="term" value="F:serine-type endopeptidase activity"/>
    <property type="evidence" value="ECO:0007669"/>
    <property type="project" value="UniProtKB-UniRule"/>
</dbReference>
<keyword evidence="4 5" id="KW-0720">Serine protease</keyword>
<dbReference type="InterPro" id="IPR036852">
    <property type="entry name" value="Peptidase_S8/S53_dom_sf"/>
</dbReference>
<evidence type="ECO:0000256" key="1">
    <source>
        <dbReference type="ARBA" id="ARBA00011073"/>
    </source>
</evidence>
<dbReference type="GO" id="GO:0005615">
    <property type="term" value="C:extracellular space"/>
    <property type="evidence" value="ECO:0007669"/>
    <property type="project" value="TreeGrafter"/>
</dbReference>
<organism evidence="9 10">
    <name type="scientific">Natronospira elongata</name>
    <dbReference type="NCBI Taxonomy" id="3110268"/>
    <lineage>
        <taxon>Bacteria</taxon>
        <taxon>Pseudomonadati</taxon>
        <taxon>Pseudomonadota</taxon>
        <taxon>Gammaproteobacteria</taxon>
        <taxon>Natronospirales</taxon>
        <taxon>Natronospiraceae</taxon>
        <taxon>Natronospira</taxon>
    </lineage>
</organism>
<name>A0AAP6JHM1_9GAMM</name>
<feature type="compositionally biased region" description="Acidic residues" evidence="6">
    <location>
        <begin position="429"/>
        <end position="446"/>
    </location>
</feature>
<dbReference type="AlphaFoldDB" id="A0AAP6JHM1"/>
<evidence type="ECO:0000313" key="10">
    <source>
        <dbReference type="Proteomes" id="UP001302316"/>
    </source>
</evidence>
<gene>
    <name evidence="9" type="ORF">VCB98_04250</name>
</gene>
<evidence type="ECO:0000256" key="3">
    <source>
        <dbReference type="ARBA" id="ARBA00022801"/>
    </source>
</evidence>
<keyword evidence="10" id="KW-1185">Reference proteome</keyword>
<keyword evidence="3 5" id="KW-0378">Hydrolase</keyword>
<dbReference type="Proteomes" id="UP001302316">
    <property type="component" value="Unassembled WGS sequence"/>
</dbReference>
<feature type="active site" description="Charge relay system" evidence="5">
    <location>
        <position position="361"/>
    </location>
</feature>
<protein>
    <submittedName>
        <fullName evidence="9">S8 family serine peptidase</fullName>
    </submittedName>
</protein>
<evidence type="ECO:0000256" key="4">
    <source>
        <dbReference type="ARBA" id="ARBA00022825"/>
    </source>
</evidence>
<sequence>MHSIEGRGHDDRQTYIVSFNRGAEIPAHAMQGLVNGVATQVGVQPSRVFEHALKGFTAELNHGQAQALRNNPNIRAVEANTKFNLHLASGDGYVQSNPDWGLDRIAQRDLPLNGTYQWELDGEGVRIYILDNGVRASHQRFEGRVERIHDEFNGNEEAYEDTCRDDEGPEPCLIPSRCSVNSGSDSPANDDEHSVMGNPNEHGTMVAGLAGASEFGVARGADIKDVRAFRCDGQQFLSEIIDGLNAIVAEEQSEDGVAIINMSFGAAVSDLDGNFSLEHAIRQLPDNILVVTSAGNAGAPASDYSPARMEEVLTVGGTDSTDNFWSDSNSGSAVDILAPAVQVESVGAESDDHTLKRTGTSLSAPLVVGTAALFAEAGGKEILPEQVRYLLLSDATQDRLSNLTSGTPNKLLYQAVSAGNGGEICPDGDCGDDGDDEDEDDDDDETPPPIIDCPYMTEDGTWVHCP</sequence>
<comment type="similarity">
    <text evidence="1 5">Belongs to the peptidase S8 family.</text>
</comment>
<dbReference type="PRINTS" id="PR00723">
    <property type="entry name" value="SUBTILISIN"/>
</dbReference>
<dbReference type="InterPro" id="IPR022398">
    <property type="entry name" value="Peptidase_S8_His-AS"/>
</dbReference>
<keyword evidence="2 5" id="KW-0645">Protease</keyword>
<dbReference type="InterPro" id="IPR037045">
    <property type="entry name" value="S8pro/Inhibitor_I9_sf"/>
</dbReference>
<dbReference type="Gene3D" id="3.30.70.80">
    <property type="entry name" value="Peptidase S8 propeptide/proteinase inhibitor I9"/>
    <property type="match status" value="1"/>
</dbReference>
<feature type="region of interest" description="Disordered" evidence="6">
    <location>
        <begin position="422"/>
        <end position="456"/>
    </location>
</feature>
<dbReference type="PROSITE" id="PS00138">
    <property type="entry name" value="SUBTILASE_SER"/>
    <property type="match status" value="1"/>
</dbReference>
<evidence type="ECO:0000313" key="9">
    <source>
        <dbReference type="EMBL" id="MEA5445029.1"/>
    </source>
</evidence>
<accession>A0AAP6JHM1</accession>
<dbReference type="CDD" id="cd04077">
    <property type="entry name" value="Peptidases_S8_PCSK9_ProteinaseK_like"/>
    <property type="match status" value="1"/>
</dbReference>
<feature type="active site" description="Charge relay system" evidence="5">
    <location>
        <position position="131"/>
    </location>
</feature>
<feature type="domain" description="Peptidase S8/S53" evidence="7">
    <location>
        <begin position="122"/>
        <end position="397"/>
    </location>
</feature>
<dbReference type="Gene3D" id="3.40.50.200">
    <property type="entry name" value="Peptidase S8/S53 domain"/>
    <property type="match status" value="1"/>
</dbReference>
<dbReference type="InterPro" id="IPR015500">
    <property type="entry name" value="Peptidase_S8_subtilisin-rel"/>
</dbReference>